<dbReference type="EMBL" id="JALJOQ010000120">
    <property type="protein sequence ID" value="KAK9795947.1"/>
    <property type="molecule type" value="Genomic_DNA"/>
</dbReference>
<comment type="caution">
    <text evidence="1">The sequence shown here is derived from an EMBL/GenBank/DDBJ whole genome shotgun (WGS) entry which is preliminary data.</text>
</comment>
<dbReference type="PANTHER" id="PTHR34123:SF3">
    <property type="entry name" value="SNOAL-LIKE DOMAIN-CONTAINING PROTEIN"/>
    <property type="match status" value="1"/>
</dbReference>
<protein>
    <recommendedName>
        <fullName evidence="3">SnoaL-like domain-containing protein</fullName>
    </recommendedName>
</protein>
<dbReference type="AlphaFoldDB" id="A0AAW1NW39"/>
<dbReference type="Pfam" id="PF10184">
    <property type="entry name" value="DUF2358"/>
    <property type="match status" value="1"/>
</dbReference>
<evidence type="ECO:0008006" key="3">
    <source>
        <dbReference type="Google" id="ProtNLM"/>
    </source>
</evidence>
<proteinExistence type="predicted"/>
<name>A0AAW1NW39_9CHLO</name>
<keyword evidence="2" id="KW-1185">Reference proteome</keyword>
<dbReference type="Proteomes" id="UP001465755">
    <property type="component" value="Unassembled WGS sequence"/>
</dbReference>
<reference evidence="1 2" key="1">
    <citation type="journal article" date="2024" name="Nat. Commun.">
        <title>Phylogenomics reveals the evolutionary origins of lichenization in chlorophyte algae.</title>
        <authorList>
            <person name="Puginier C."/>
            <person name="Libourel C."/>
            <person name="Otte J."/>
            <person name="Skaloud P."/>
            <person name="Haon M."/>
            <person name="Grisel S."/>
            <person name="Petersen M."/>
            <person name="Berrin J.G."/>
            <person name="Delaux P.M."/>
            <person name="Dal Grande F."/>
            <person name="Keller J."/>
        </authorList>
    </citation>
    <scope>NUCLEOTIDE SEQUENCE [LARGE SCALE GENOMIC DNA]</scope>
    <source>
        <strain evidence="1 2">SAG 2036</strain>
    </source>
</reference>
<dbReference type="PANTHER" id="PTHR34123">
    <property type="entry name" value="OS04G0578200 PROTEIN"/>
    <property type="match status" value="1"/>
</dbReference>
<gene>
    <name evidence="1" type="ORF">WJX73_002502</name>
</gene>
<evidence type="ECO:0000313" key="2">
    <source>
        <dbReference type="Proteomes" id="UP001465755"/>
    </source>
</evidence>
<organism evidence="1 2">
    <name type="scientific">Symbiochloris irregularis</name>
    <dbReference type="NCBI Taxonomy" id="706552"/>
    <lineage>
        <taxon>Eukaryota</taxon>
        <taxon>Viridiplantae</taxon>
        <taxon>Chlorophyta</taxon>
        <taxon>core chlorophytes</taxon>
        <taxon>Trebouxiophyceae</taxon>
        <taxon>Trebouxiales</taxon>
        <taxon>Trebouxiaceae</taxon>
        <taxon>Symbiochloris</taxon>
    </lineage>
</organism>
<dbReference type="InterPro" id="IPR018790">
    <property type="entry name" value="DUF2358"/>
</dbReference>
<evidence type="ECO:0000313" key="1">
    <source>
        <dbReference type="EMBL" id="KAK9795947.1"/>
    </source>
</evidence>
<accession>A0AAW1NW39</accession>
<sequence length="180" mass="20392">MKSWTQRTASFFRIGLLTAKPARASDKLKNPDIETVRDIVRKSFIQDQYFVSGRLPKEVYKDDALFIDPTQQTRGVELWSRAVPALFDWRKCQVDLIDIGVKDPHHIDIRFRLDGKFTFLLLGLRLKPFTASCVFTTDDSGLIVEQKETWDVPASDLLISALIKSYGAPPAPPVQNALQA</sequence>